<evidence type="ECO:0000256" key="2">
    <source>
        <dbReference type="SAM" id="SignalP"/>
    </source>
</evidence>
<name>A0AAV9Z9J4_9AGAR</name>
<reference evidence="3 4" key="1">
    <citation type="journal article" date="2024" name="J Genomics">
        <title>Draft genome sequencing and assembly of Favolaschia claudopus CIRM-BRFM 2984 isolated from oak limbs.</title>
        <authorList>
            <person name="Navarro D."/>
            <person name="Drula E."/>
            <person name="Chaduli D."/>
            <person name="Cazenave R."/>
            <person name="Ahrendt S."/>
            <person name="Wang J."/>
            <person name="Lipzen A."/>
            <person name="Daum C."/>
            <person name="Barry K."/>
            <person name="Grigoriev I.V."/>
            <person name="Favel A."/>
            <person name="Rosso M.N."/>
            <person name="Martin F."/>
        </authorList>
    </citation>
    <scope>NUCLEOTIDE SEQUENCE [LARGE SCALE GENOMIC DNA]</scope>
    <source>
        <strain evidence="3 4">CIRM-BRFM 2984</strain>
    </source>
</reference>
<organism evidence="3 4">
    <name type="scientific">Favolaschia claudopus</name>
    <dbReference type="NCBI Taxonomy" id="2862362"/>
    <lineage>
        <taxon>Eukaryota</taxon>
        <taxon>Fungi</taxon>
        <taxon>Dikarya</taxon>
        <taxon>Basidiomycota</taxon>
        <taxon>Agaricomycotina</taxon>
        <taxon>Agaricomycetes</taxon>
        <taxon>Agaricomycetidae</taxon>
        <taxon>Agaricales</taxon>
        <taxon>Marasmiineae</taxon>
        <taxon>Mycenaceae</taxon>
        <taxon>Favolaschia</taxon>
    </lineage>
</organism>
<dbReference type="EMBL" id="JAWWNJ010000178">
    <property type="protein sequence ID" value="KAK6974917.1"/>
    <property type="molecule type" value="Genomic_DNA"/>
</dbReference>
<evidence type="ECO:0000256" key="1">
    <source>
        <dbReference type="SAM" id="MobiDB-lite"/>
    </source>
</evidence>
<sequence>MHCNFLLTFVVSSLAVAVSAAPISVPDANSIDSREIPHAPFVGISDVARAVEPETEPESLSEARNTDSEAEAVTEEARGYLPLIMVVPAHTPMEFALQPTLYYLAVVPLRNTYDTPLV</sequence>
<dbReference type="Proteomes" id="UP001362999">
    <property type="component" value="Unassembled WGS sequence"/>
</dbReference>
<feature type="region of interest" description="Disordered" evidence="1">
    <location>
        <begin position="52"/>
        <end position="72"/>
    </location>
</feature>
<feature type="chain" id="PRO_5043350906" evidence="2">
    <location>
        <begin position="21"/>
        <end position="118"/>
    </location>
</feature>
<evidence type="ECO:0000313" key="3">
    <source>
        <dbReference type="EMBL" id="KAK6974917.1"/>
    </source>
</evidence>
<comment type="caution">
    <text evidence="3">The sequence shown here is derived from an EMBL/GenBank/DDBJ whole genome shotgun (WGS) entry which is preliminary data.</text>
</comment>
<gene>
    <name evidence="3" type="ORF">R3P38DRAFT_3238694</name>
</gene>
<proteinExistence type="predicted"/>
<feature type="signal peptide" evidence="2">
    <location>
        <begin position="1"/>
        <end position="20"/>
    </location>
</feature>
<accession>A0AAV9Z9J4</accession>
<evidence type="ECO:0000313" key="4">
    <source>
        <dbReference type="Proteomes" id="UP001362999"/>
    </source>
</evidence>
<dbReference type="AlphaFoldDB" id="A0AAV9Z9J4"/>
<protein>
    <submittedName>
        <fullName evidence="3">Uncharacterized protein</fullName>
    </submittedName>
</protein>
<keyword evidence="4" id="KW-1185">Reference proteome</keyword>
<keyword evidence="2" id="KW-0732">Signal</keyword>